<keyword evidence="1" id="KW-1015">Disulfide bond</keyword>
<feature type="domain" description="CUB" evidence="4">
    <location>
        <begin position="185"/>
        <end position="249"/>
    </location>
</feature>
<evidence type="ECO:0000256" key="1">
    <source>
        <dbReference type="ARBA" id="ARBA00023157"/>
    </source>
</evidence>
<feature type="domain" description="CUB" evidence="4">
    <location>
        <begin position="33"/>
        <end position="142"/>
    </location>
</feature>
<dbReference type="PANTHER" id="PTHR24255">
    <property type="entry name" value="COMPLEMENT COMPONENT 1, S SUBCOMPONENT-RELATED"/>
    <property type="match status" value="1"/>
</dbReference>
<dbReference type="GO" id="GO:0004252">
    <property type="term" value="F:serine-type endopeptidase activity"/>
    <property type="evidence" value="ECO:0007669"/>
    <property type="project" value="TreeGrafter"/>
</dbReference>
<dbReference type="InterPro" id="IPR000859">
    <property type="entry name" value="CUB_dom"/>
</dbReference>
<evidence type="ECO:0000259" key="4">
    <source>
        <dbReference type="PROSITE" id="PS01180"/>
    </source>
</evidence>
<accession>A0A9N9SDF4</accession>
<evidence type="ECO:0000256" key="3">
    <source>
        <dbReference type="SAM" id="SignalP"/>
    </source>
</evidence>
<name>A0A9N9SDF4_PHACE</name>
<keyword evidence="3" id="KW-0732">Signal</keyword>
<evidence type="ECO:0000313" key="5">
    <source>
        <dbReference type="EMBL" id="CAG9814250.1"/>
    </source>
</evidence>
<dbReference type="EMBL" id="OU896716">
    <property type="protein sequence ID" value="CAG9814250.1"/>
    <property type="molecule type" value="Genomic_DNA"/>
</dbReference>
<dbReference type="CDD" id="cd00041">
    <property type="entry name" value="CUB"/>
    <property type="match status" value="3"/>
</dbReference>
<comment type="caution">
    <text evidence="2">Lacks conserved residue(s) required for the propagation of feature annotation.</text>
</comment>
<dbReference type="GO" id="GO:0005615">
    <property type="term" value="C:extracellular space"/>
    <property type="evidence" value="ECO:0007669"/>
    <property type="project" value="TreeGrafter"/>
</dbReference>
<dbReference type="OrthoDB" id="6369184at2759"/>
<dbReference type="InterPro" id="IPR035914">
    <property type="entry name" value="Sperma_CUB_dom_sf"/>
</dbReference>
<dbReference type="SMART" id="SM00042">
    <property type="entry name" value="CUB"/>
    <property type="match status" value="3"/>
</dbReference>
<evidence type="ECO:0000313" key="6">
    <source>
        <dbReference type="Proteomes" id="UP001153737"/>
    </source>
</evidence>
<keyword evidence="6" id="KW-1185">Reference proteome</keyword>
<dbReference type="Gene3D" id="2.60.120.290">
    <property type="entry name" value="Spermadhesin, CUB domain"/>
    <property type="match status" value="3"/>
</dbReference>
<organism evidence="5 6">
    <name type="scientific">Phaedon cochleariae</name>
    <name type="common">Mustard beetle</name>
    <dbReference type="NCBI Taxonomy" id="80249"/>
    <lineage>
        <taxon>Eukaryota</taxon>
        <taxon>Metazoa</taxon>
        <taxon>Ecdysozoa</taxon>
        <taxon>Arthropoda</taxon>
        <taxon>Hexapoda</taxon>
        <taxon>Insecta</taxon>
        <taxon>Pterygota</taxon>
        <taxon>Neoptera</taxon>
        <taxon>Endopterygota</taxon>
        <taxon>Coleoptera</taxon>
        <taxon>Polyphaga</taxon>
        <taxon>Cucujiformia</taxon>
        <taxon>Chrysomeloidea</taxon>
        <taxon>Chrysomelidae</taxon>
        <taxon>Chrysomelinae</taxon>
        <taxon>Chrysomelini</taxon>
        <taxon>Phaedon</taxon>
    </lineage>
</organism>
<sequence>MNLSLLLFILFCCSAASTFDNATVVEKTTKIQCGGEFTEKLSILQSPLNSEESSASLDCLYLLKAPEVCPLYYKFEFIKFNLQDSVGCVNERLEIDDQDALCGVKIRNRKYFAKNGSLQLRFKSDGAFDQPERGFKILVTRSDCEAEQLTTTETITTTQYETESPPLSFVPFNIPTFVEDPPRCCQNTFNSKMFLLTSPNFPYSLNKNTECTYVIHKADQGICRVRLNFQFFWMGSAIRNNCPYGYLKVDGKYICGCNRELRLITTFDNSNLKVITFKSQGINFTSQSGFVVEVIQDECPRKYYPADTLGNRLWNSSRKLKFSNDLSNGFDWLRNAQEASVQKLQLVNERSEISDDDGNFYYRDKPKVVKTVYFFAEPDYNALPAVPQDIERTTYVDTESINSIVTSLDQYQCESWNQNQLSILFERYGRNLQTCRQTQVYEDKSSNGRSDCVELDYLEGYFRSPGYPYYYPQNLNMCYRFRKQPGYCAIRILMVDFQLENSRSCNKDFVSLDNYYRHCGSNLNRQTLTIDLNNKPHQDMTFVTDTAISCRGFSGVYRQIACQSDFPPNPDRCPTTSAPPLPSCDRIIPEKNFRIEVSGDNQRCSFRIQKYSEEVCKINVYLEIFDLMCAVESLAVDGMMFCGHISGRKVTLNFRYDEKVKEISYRSSLERRYGNLKFRLTGEQVTDDCSEPEVPVQRLVQLPQDTAVQPRTFKDIDFEVDPNYFIRKQDNQLKDVPYQI</sequence>
<dbReference type="PANTHER" id="PTHR24255:SF31">
    <property type="entry name" value="CUBILIN-LIKE PROTEIN"/>
    <property type="match status" value="1"/>
</dbReference>
<evidence type="ECO:0000256" key="2">
    <source>
        <dbReference type="PROSITE-ProRule" id="PRU00059"/>
    </source>
</evidence>
<dbReference type="SUPFAM" id="SSF49854">
    <property type="entry name" value="Spermadhesin, CUB domain"/>
    <property type="match status" value="3"/>
</dbReference>
<protein>
    <recommendedName>
        <fullName evidence="4">CUB domain-containing protein</fullName>
    </recommendedName>
</protein>
<feature type="signal peptide" evidence="3">
    <location>
        <begin position="1"/>
        <end position="18"/>
    </location>
</feature>
<proteinExistence type="predicted"/>
<feature type="chain" id="PRO_5040220072" description="CUB domain-containing protein" evidence="3">
    <location>
        <begin position="19"/>
        <end position="740"/>
    </location>
</feature>
<dbReference type="Proteomes" id="UP001153737">
    <property type="component" value="Chromosome 10"/>
</dbReference>
<reference evidence="5" key="2">
    <citation type="submission" date="2022-10" db="EMBL/GenBank/DDBJ databases">
        <authorList>
            <consortium name="ENA_rothamsted_submissions"/>
            <consortium name="culmorum"/>
            <person name="King R."/>
        </authorList>
    </citation>
    <scope>NUCLEOTIDE SEQUENCE</scope>
</reference>
<dbReference type="AlphaFoldDB" id="A0A9N9SDF4"/>
<reference evidence="5" key="1">
    <citation type="submission" date="2022-01" db="EMBL/GenBank/DDBJ databases">
        <authorList>
            <person name="King R."/>
        </authorList>
    </citation>
    <scope>NUCLEOTIDE SEQUENCE</scope>
</reference>
<dbReference type="Pfam" id="PF00431">
    <property type="entry name" value="CUB"/>
    <property type="match status" value="3"/>
</dbReference>
<dbReference type="PROSITE" id="PS01180">
    <property type="entry name" value="CUB"/>
    <property type="match status" value="3"/>
</dbReference>
<gene>
    <name evidence="5" type="ORF">PHAECO_LOCUS1830</name>
</gene>
<feature type="domain" description="CUB" evidence="4">
    <location>
        <begin position="435"/>
        <end position="560"/>
    </location>
</feature>